<reference evidence="1" key="1">
    <citation type="journal article" date="2020" name="Nature">
        <title>Giant virus diversity and host interactions through global metagenomics.</title>
        <authorList>
            <person name="Schulz F."/>
            <person name="Roux S."/>
            <person name="Paez-Espino D."/>
            <person name="Jungbluth S."/>
            <person name="Walsh D.A."/>
            <person name="Denef V.J."/>
            <person name="McMahon K.D."/>
            <person name="Konstantinidis K.T."/>
            <person name="Eloe-Fadrosh E.A."/>
            <person name="Kyrpides N.C."/>
            <person name="Woyke T."/>
        </authorList>
    </citation>
    <scope>NUCLEOTIDE SEQUENCE</scope>
    <source>
        <strain evidence="1">GVMAG-M-3300023179-27</strain>
    </source>
</reference>
<evidence type="ECO:0000313" key="1">
    <source>
        <dbReference type="EMBL" id="QHT25629.1"/>
    </source>
</evidence>
<accession>A0A6C0EBI7</accession>
<sequence length="147" mass="17197">MNDNVLSIENLFPSCGARKYGNGRIDTDLFNGKTNDELNFDSDILLQKIINKRKKIRELHVKYFNICCKKIESADSVGMTDIIFKLPKMIEEINDFDFKDCIEYISKNLKRQKLDTYIINKRTLFVSWKYIELNKYGNKDDSSSDSS</sequence>
<dbReference type="EMBL" id="MN739773">
    <property type="protein sequence ID" value="QHT25629.1"/>
    <property type="molecule type" value="Genomic_DNA"/>
</dbReference>
<organism evidence="1">
    <name type="scientific">viral metagenome</name>
    <dbReference type="NCBI Taxonomy" id="1070528"/>
    <lineage>
        <taxon>unclassified sequences</taxon>
        <taxon>metagenomes</taxon>
        <taxon>organismal metagenomes</taxon>
    </lineage>
</organism>
<proteinExistence type="predicted"/>
<dbReference type="Pfam" id="PF19063">
    <property type="entry name" value="DUF5759"/>
    <property type="match status" value="1"/>
</dbReference>
<protein>
    <submittedName>
        <fullName evidence="1">Uncharacterized protein</fullName>
    </submittedName>
</protein>
<dbReference type="AlphaFoldDB" id="A0A6C0EBI7"/>
<dbReference type="InterPro" id="IPR043977">
    <property type="entry name" value="DUF5759"/>
</dbReference>
<name>A0A6C0EBI7_9ZZZZ</name>